<evidence type="ECO:0000256" key="4">
    <source>
        <dbReference type="ARBA" id="ARBA00022741"/>
    </source>
</evidence>
<proteinExistence type="predicted"/>
<accession>A0AA35LUG4</accession>
<protein>
    <recommendedName>
        <fullName evidence="1">non-specific serine/threonine protein kinase</fullName>
        <ecNumber evidence="1">2.7.11.1</ecNumber>
    </recommendedName>
</protein>
<dbReference type="GO" id="GO:0000245">
    <property type="term" value="P:spliceosomal complex assembly"/>
    <property type="evidence" value="ECO:0007669"/>
    <property type="project" value="TreeGrafter"/>
</dbReference>
<keyword evidence="5" id="KW-0418">Kinase</keyword>
<dbReference type="GO" id="GO:0005524">
    <property type="term" value="F:ATP binding"/>
    <property type="evidence" value="ECO:0007669"/>
    <property type="project" value="UniProtKB-KW"/>
</dbReference>
<gene>
    <name evidence="10" type="ORF">CCHLO57077_00015240</name>
</gene>
<keyword evidence="11" id="KW-1185">Reference proteome</keyword>
<feature type="region of interest" description="Disordered" evidence="9">
    <location>
        <begin position="1"/>
        <end position="23"/>
    </location>
</feature>
<dbReference type="GO" id="GO:0050684">
    <property type="term" value="P:regulation of mRNA processing"/>
    <property type="evidence" value="ECO:0007669"/>
    <property type="project" value="TreeGrafter"/>
</dbReference>
<dbReference type="SUPFAM" id="SSF56112">
    <property type="entry name" value="Protein kinase-like (PK-like)"/>
    <property type="match status" value="1"/>
</dbReference>
<evidence type="ECO:0000313" key="11">
    <source>
        <dbReference type="Proteomes" id="UP001160390"/>
    </source>
</evidence>
<evidence type="ECO:0000313" key="10">
    <source>
        <dbReference type="EMBL" id="CAI6079015.1"/>
    </source>
</evidence>
<keyword evidence="4" id="KW-0547">Nucleotide-binding</keyword>
<dbReference type="Gene3D" id="3.30.200.20">
    <property type="entry name" value="Phosphorylase Kinase, domain 1"/>
    <property type="match status" value="1"/>
</dbReference>
<dbReference type="EC" id="2.7.11.1" evidence="1"/>
<dbReference type="InterPro" id="IPR051334">
    <property type="entry name" value="SRPK"/>
</dbReference>
<keyword evidence="6" id="KW-0067">ATP-binding</keyword>
<organism evidence="10 11">
    <name type="scientific">Clonostachys chloroleuca</name>
    <dbReference type="NCBI Taxonomy" id="1926264"/>
    <lineage>
        <taxon>Eukaryota</taxon>
        <taxon>Fungi</taxon>
        <taxon>Dikarya</taxon>
        <taxon>Ascomycota</taxon>
        <taxon>Pezizomycotina</taxon>
        <taxon>Sordariomycetes</taxon>
        <taxon>Hypocreomycetidae</taxon>
        <taxon>Hypocreales</taxon>
        <taxon>Bionectriaceae</taxon>
        <taxon>Clonostachys</taxon>
    </lineage>
</organism>
<evidence type="ECO:0000256" key="5">
    <source>
        <dbReference type="ARBA" id="ARBA00022777"/>
    </source>
</evidence>
<evidence type="ECO:0000256" key="6">
    <source>
        <dbReference type="ARBA" id="ARBA00022840"/>
    </source>
</evidence>
<reference evidence="10" key="1">
    <citation type="submission" date="2023-01" db="EMBL/GenBank/DDBJ databases">
        <authorList>
            <person name="Piombo E."/>
        </authorList>
    </citation>
    <scope>NUCLEOTIDE SEQUENCE</scope>
</reference>
<comment type="catalytic activity">
    <reaction evidence="8">
        <text>L-seryl-[protein] + ATP = O-phospho-L-seryl-[protein] + ADP + H(+)</text>
        <dbReference type="Rhea" id="RHEA:17989"/>
        <dbReference type="Rhea" id="RHEA-COMP:9863"/>
        <dbReference type="Rhea" id="RHEA-COMP:11604"/>
        <dbReference type="ChEBI" id="CHEBI:15378"/>
        <dbReference type="ChEBI" id="CHEBI:29999"/>
        <dbReference type="ChEBI" id="CHEBI:30616"/>
        <dbReference type="ChEBI" id="CHEBI:83421"/>
        <dbReference type="ChEBI" id="CHEBI:456216"/>
        <dbReference type="EC" id="2.7.11.1"/>
    </reaction>
</comment>
<keyword evidence="3" id="KW-0808">Transferase</keyword>
<evidence type="ECO:0000256" key="9">
    <source>
        <dbReference type="SAM" id="MobiDB-lite"/>
    </source>
</evidence>
<dbReference type="AlphaFoldDB" id="A0AA35LUG4"/>
<evidence type="ECO:0000256" key="2">
    <source>
        <dbReference type="ARBA" id="ARBA00022527"/>
    </source>
</evidence>
<comment type="caution">
    <text evidence="10">The sequence shown here is derived from an EMBL/GenBank/DDBJ whole genome shotgun (WGS) entry which is preliminary data.</text>
</comment>
<dbReference type="InterPro" id="IPR011009">
    <property type="entry name" value="Kinase-like_dom_sf"/>
</dbReference>
<evidence type="ECO:0000256" key="3">
    <source>
        <dbReference type="ARBA" id="ARBA00022679"/>
    </source>
</evidence>
<dbReference type="GO" id="GO:0004674">
    <property type="term" value="F:protein serine/threonine kinase activity"/>
    <property type="evidence" value="ECO:0007669"/>
    <property type="project" value="UniProtKB-KW"/>
</dbReference>
<dbReference type="PANTHER" id="PTHR47634">
    <property type="entry name" value="PROTEIN KINASE DOMAIN-CONTAINING PROTEIN-RELATED"/>
    <property type="match status" value="1"/>
</dbReference>
<evidence type="ECO:0000256" key="8">
    <source>
        <dbReference type="ARBA" id="ARBA00048679"/>
    </source>
</evidence>
<name>A0AA35LUG4_9HYPO</name>
<evidence type="ECO:0000256" key="7">
    <source>
        <dbReference type="ARBA" id="ARBA00047899"/>
    </source>
</evidence>
<dbReference type="EMBL" id="CABFNP030000690">
    <property type="protein sequence ID" value="CAI6079015.1"/>
    <property type="molecule type" value="Genomic_DNA"/>
</dbReference>
<sequence length="59" mass="6715">MSPPPIYRNRRYTGEGTDNYRPGGFHPVHLGDVLDGRYHIFRKLGSGGQSTVWLARDSR</sequence>
<keyword evidence="2" id="KW-0723">Serine/threonine-protein kinase</keyword>
<evidence type="ECO:0000256" key="1">
    <source>
        <dbReference type="ARBA" id="ARBA00012513"/>
    </source>
</evidence>
<dbReference type="Proteomes" id="UP001160390">
    <property type="component" value="Unassembled WGS sequence"/>
</dbReference>
<dbReference type="PANTHER" id="PTHR47634:SF9">
    <property type="entry name" value="PROTEIN KINASE DOMAIN-CONTAINING PROTEIN-RELATED"/>
    <property type="match status" value="1"/>
</dbReference>
<comment type="catalytic activity">
    <reaction evidence="7">
        <text>L-threonyl-[protein] + ATP = O-phospho-L-threonyl-[protein] + ADP + H(+)</text>
        <dbReference type="Rhea" id="RHEA:46608"/>
        <dbReference type="Rhea" id="RHEA-COMP:11060"/>
        <dbReference type="Rhea" id="RHEA-COMP:11605"/>
        <dbReference type="ChEBI" id="CHEBI:15378"/>
        <dbReference type="ChEBI" id="CHEBI:30013"/>
        <dbReference type="ChEBI" id="CHEBI:30616"/>
        <dbReference type="ChEBI" id="CHEBI:61977"/>
        <dbReference type="ChEBI" id="CHEBI:456216"/>
        <dbReference type="EC" id="2.7.11.1"/>
    </reaction>
</comment>